<evidence type="ECO:0000256" key="3">
    <source>
        <dbReference type="ARBA" id="ARBA00022676"/>
    </source>
</evidence>
<keyword evidence="7 8" id="KW-0472">Membrane</keyword>
<dbReference type="GO" id="GO:0005886">
    <property type="term" value="C:plasma membrane"/>
    <property type="evidence" value="ECO:0007669"/>
    <property type="project" value="UniProtKB-SubCell"/>
</dbReference>
<proteinExistence type="predicted"/>
<protein>
    <submittedName>
        <fullName evidence="9">Dolichyl-phosphate-mannose-protein mannosyltransferase</fullName>
    </submittedName>
</protein>
<accession>A0A4R1QQB2</accession>
<sequence>MQKQLTRIFSAGFALIWGWVFLNSVLRWQHNGLAALAAGAVLGAVLFALARFVLPLLDQLPRRRFRLLLGAVLVLYGLALGWLGFLLAEVPIMDMNTVLQSLPDFLDDGIPQVWGGYYVTCNNNLGLALLLTGWYRLVGLFGITPDTEAGIYAGIVLNVLAIWLAVVLVCMLARRILHHNSGVALTFLLSAGFLPFVLWAPCFYSDTLSLPFGLLVLLCWNYYRAEKRRPVRIALLVAMGAAAFVGYAVKGSVAVILVALVIQLFLEKKPRQALAGALVLVVMFIGLNAGYQAWQHSGLLDFSVEDEIGFPIELWFAYGSTGDGNYNDPVCQAAKDLPTMADRRQMLRQFIIEQYSSRGPLEQLDFMTRKAVITWGDGLYDVQEFLATPLKSNWTHRFILEGQPGYMPMVYYCQAYQFLLMGLVLAGAVGAVRRARPGTLTLARVSVFGLMLFLSFWETKARYSFNFTPLLILLAAATLWRLARQRRIGRKN</sequence>
<comment type="subcellular location">
    <subcellularLocation>
        <location evidence="1">Cell membrane</location>
        <topology evidence="1">Multi-pass membrane protein</topology>
    </subcellularLocation>
</comment>
<feature type="transmembrane region" description="Helical" evidence="8">
    <location>
        <begin position="7"/>
        <end position="26"/>
    </location>
</feature>
<dbReference type="RefSeq" id="WP_058963158.1">
    <property type="nucleotide sequence ID" value="NZ_CABKVM010000013.1"/>
</dbReference>
<feature type="transmembrane region" description="Helical" evidence="8">
    <location>
        <begin position="273"/>
        <end position="294"/>
    </location>
</feature>
<dbReference type="InterPro" id="IPR050297">
    <property type="entry name" value="LipidA_mod_glycosyltrf_83"/>
</dbReference>
<gene>
    <name evidence="9" type="ORF">EDD77_11873</name>
</gene>
<feature type="transmembrane region" description="Helical" evidence="8">
    <location>
        <begin position="155"/>
        <end position="177"/>
    </location>
</feature>
<dbReference type="GO" id="GO:0009103">
    <property type="term" value="P:lipopolysaccharide biosynthetic process"/>
    <property type="evidence" value="ECO:0007669"/>
    <property type="project" value="UniProtKB-ARBA"/>
</dbReference>
<keyword evidence="5 8" id="KW-0812">Transmembrane</keyword>
<evidence type="ECO:0000256" key="7">
    <source>
        <dbReference type="ARBA" id="ARBA00023136"/>
    </source>
</evidence>
<feature type="transmembrane region" description="Helical" evidence="8">
    <location>
        <begin position="463"/>
        <end position="483"/>
    </location>
</feature>
<feature type="transmembrane region" description="Helical" evidence="8">
    <location>
        <begin position="66"/>
        <end position="88"/>
    </location>
</feature>
<dbReference type="PANTHER" id="PTHR33908">
    <property type="entry name" value="MANNOSYLTRANSFERASE YKCB-RELATED"/>
    <property type="match status" value="1"/>
</dbReference>
<keyword evidence="4 9" id="KW-0808">Transferase</keyword>
<dbReference type="AlphaFoldDB" id="A0A4R1QQB2"/>
<evidence type="ECO:0000256" key="6">
    <source>
        <dbReference type="ARBA" id="ARBA00022989"/>
    </source>
</evidence>
<dbReference type="PANTHER" id="PTHR33908:SF11">
    <property type="entry name" value="MEMBRANE PROTEIN"/>
    <property type="match status" value="1"/>
</dbReference>
<feature type="transmembrane region" description="Helical" evidence="8">
    <location>
        <begin position="32"/>
        <end position="54"/>
    </location>
</feature>
<name>A0A4R1QQB2_9FIRM</name>
<dbReference type="GO" id="GO:0016763">
    <property type="term" value="F:pentosyltransferase activity"/>
    <property type="evidence" value="ECO:0007669"/>
    <property type="project" value="TreeGrafter"/>
</dbReference>
<keyword evidence="6 8" id="KW-1133">Transmembrane helix</keyword>
<evidence type="ECO:0000313" key="9">
    <source>
        <dbReference type="EMBL" id="TCL55131.1"/>
    </source>
</evidence>
<dbReference type="EMBL" id="SLUM01000018">
    <property type="protein sequence ID" value="TCL55131.1"/>
    <property type="molecule type" value="Genomic_DNA"/>
</dbReference>
<feature type="transmembrane region" description="Helical" evidence="8">
    <location>
        <begin position="439"/>
        <end position="457"/>
    </location>
</feature>
<dbReference type="STRING" id="1650663.GCA_001486665_00650"/>
<feature type="transmembrane region" description="Helical" evidence="8">
    <location>
        <begin position="183"/>
        <end position="200"/>
    </location>
</feature>
<feature type="transmembrane region" description="Helical" evidence="8">
    <location>
        <begin position="409"/>
        <end position="432"/>
    </location>
</feature>
<comment type="caution">
    <text evidence="9">The sequence shown here is derived from an EMBL/GenBank/DDBJ whole genome shotgun (WGS) entry which is preliminary data.</text>
</comment>
<evidence type="ECO:0000256" key="2">
    <source>
        <dbReference type="ARBA" id="ARBA00022475"/>
    </source>
</evidence>
<keyword evidence="2" id="KW-1003">Cell membrane</keyword>
<dbReference type="GeneID" id="97380002"/>
<dbReference type="OrthoDB" id="2061016at2"/>
<evidence type="ECO:0000256" key="5">
    <source>
        <dbReference type="ARBA" id="ARBA00022692"/>
    </source>
</evidence>
<evidence type="ECO:0000313" key="10">
    <source>
        <dbReference type="Proteomes" id="UP000295184"/>
    </source>
</evidence>
<organism evidence="9 10">
    <name type="scientific">Allofournierella massiliensis</name>
    <dbReference type="NCBI Taxonomy" id="1650663"/>
    <lineage>
        <taxon>Bacteria</taxon>
        <taxon>Bacillati</taxon>
        <taxon>Bacillota</taxon>
        <taxon>Clostridia</taxon>
        <taxon>Eubacteriales</taxon>
        <taxon>Oscillospiraceae</taxon>
        <taxon>Allofournierella</taxon>
    </lineage>
</organism>
<evidence type="ECO:0000256" key="8">
    <source>
        <dbReference type="SAM" id="Phobius"/>
    </source>
</evidence>
<feature type="transmembrane region" description="Helical" evidence="8">
    <location>
        <begin position="235"/>
        <end position="266"/>
    </location>
</feature>
<keyword evidence="3 9" id="KW-0328">Glycosyltransferase</keyword>
<evidence type="ECO:0000256" key="1">
    <source>
        <dbReference type="ARBA" id="ARBA00004651"/>
    </source>
</evidence>
<evidence type="ECO:0000256" key="4">
    <source>
        <dbReference type="ARBA" id="ARBA00022679"/>
    </source>
</evidence>
<reference evidence="9 10" key="1">
    <citation type="submission" date="2019-03" db="EMBL/GenBank/DDBJ databases">
        <title>Genomic Encyclopedia of Type Strains, Phase IV (KMG-IV): sequencing the most valuable type-strain genomes for metagenomic binning, comparative biology and taxonomic classification.</title>
        <authorList>
            <person name="Goeker M."/>
        </authorList>
    </citation>
    <scope>NUCLEOTIDE SEQUENCE [LARGE SCALE GENOMIC DNA]</scope>
    <source>
        <strain evidence="9 10">DSM 100451</strain>
    </source>
</reference>
<dbReference type="Proteomes" id="UP000295184">
    <property type="component" value="Unassembled WGS sequence"/>
</dbReference>